<dbReference type="Gene3D" id="3.30.450.70">
    <property type="match status" value="1"/>
</dbReference>
<dbReference type="InParanoid" id="A8PYF0"/>
<evidence type="ECO:0000256" key="2">
    <source>
        <dbReference type="ARBA" id="ARBA00022892"/>
    </source>
</evidence>
<dbReference type="OrthoDB" id="3364529at2759"/>
<dbReference type="GeneID" id="5855773"/>
<comment type="caution">
    <text evidence="5">The sequence shown here is derived from an EMBL/GenBank/DDBJ whole genome shotgun (WGS) entry which is preliminary data.</text>
</comment>
<dbReference type="GO" id="GO:0006888">
    <property type="term" value="P:endoplasmic reticulum to Golgi vesicle-mediated transport"/>
    <property type="evidence" value="ECO:0007669"/>
    <property type="project" value="UniProtKB-UniRule"/>
</dbReference>
<dbReference type="AlphaFoldDB" id="A8PYF0"/>
<keyword evidence="1 3" id="KW-0813">Transport</keyword>
<dbReference type="GO" id="GO:0005794">
    <property type="term" value="C:Golgi apparatus"/>
    <property type="evidence" value="ECO:0007669"/>
    <property type="project" value="UniProtKB-SubCell"/>
</dbReference>
<gene>
    <name evidence="5" type="ORF">MGL_1649</name>
</gene>
<dbReference type="Proteomes" id="UP000008837">
    <property type="component" value="Unassembled WGS sequence"/>
</dbReference>
<dbReference type="GO" id="GO:0030008">
    <property type="term" value="C:TRAPP complex"/>
    <property type="evidence" value="ECO:0007669"/>
    <property type="project" value="UniProtKB-UniRule"/>
</dbReference>
<dbReference type="SMART" id="SM01399">
    <property type="entry name" value="Sybindin"/>
    <property type="match status" value="1"/>
</dbReference>
<dbReference type="VEuPathDB" id="FungiDB:MGL_1649"/>
<reference evidence="5 6" key="1">
    <citation type="journal article" date="2007" name="Proc. Natl. Acad. Sci. U.S.A.">
        <title>Dandruff-associated Malassezia genomes reveal convergent and divergent virulence traits shared with plant and human fungal pathogens.</title>
        <authorList>
            <person name="Xu J."/>
            <person name="Saunders C.W."/>
            <person name="Hu P."/>
            <person name="Grant R.A."/>
            <person name="Boekhout T."/>
            <person name="Kuramae E.E."/>
            <person name="Kronstad J.W."/>
            <person name="Deangelis Y.M."/>
            <person name="Reeder N.L."/>
            <person name="Johnstone K.R."/>
            <person name="Leland M."/>
            <person name="Fieno A.M."/>
            <person name="Begley W.M."/>
            <person name="Sun Y."/>
            <person name="Lacey M.P."/>
            <person name="Chaudhary T."/>
            <person name="Keough T."/>
            <person name="Chu L."/>
            <person name="Sears R."/>
            <person name="Yuan B."/>
            <person name="Dawson T.L.Jr."/>
        </authorList>
    </citation>
    <scope>NUCLEOTIDE SEQUENCE [LARGE SCALE GENOMIC DNA]</scope>
    <source>
        <strain evidence="6">ATCC MYA-4612 / CBS 7966</strain>
    </source>
</reference>
<proteinExistence type="inferred from homology"/>
<dbReference type="PANTHER" id="PTHR23249">
    <property type="entry name" value="TRAFFICKING PROTEIN PARTICLE COMPLEX SUBUNIT"/>
    <property type="match status" value="1"/>
</dbReference>
<dbReference type="Pfam" id="PF04099">
    <property type="entry name" value="Sybindin"/>
    <property type="match status" value="1"/>
</dbReference>
<dbReference type="OMA" id="DRHCNAI"/>
<dbReference type="STRING" id="425265.A8PYF0"/>
<dbReference type="EMBL" id="AAYY01000004">
    <property type="protein sequence ID" value="EDP44252.1"/>
    <property type="molecule type" value="Genomic_DNA"/>
</dbReference>
<evidence type="ECO:0000313" key="6">
    <source>
        <dbReference type="Proteomes" id="UP000008837"/>
    </source>
</evidence>
<keyword evidence="3" id="KW-0256">Endoplasmic reticulum</keyword>
<evidence type="ECO:0000256" key="3">
    <source>
        <dbReference type="RuleBase" id="RU366065"/>
    </source>
</evidence>
<evidence type="ECO:0000313" key="5">
    <source>
        <dbReference type="EMBL" id="EDP44252.1"/>
    </source>
</evidence>
<dbReference type="PANTHER" id="PTHR23249:SF16">
    <property type="entry name" value="TRAFFICKING PROTEIN PARTICLE COMPLEX SUBUNIT 1"/>
    <property type="match status" value="1"/>
</dbReference>
<dbReference type="RefSeq" id="XP_001731466.1">
    <property type="nucleotide sequence ID" value="XM_001731414.1"/>
</dbReference>
<keyword evidence="2 3" id="KW-0931">ER-Golgi transport</keyword>
<accession>A8PYF0</accession>
<comment type="subunit">
    <text evidence="3">Part of the multisubunit transport protein particle (TRAPP) complex.</text>
</comment>
<protein>
    <recommendedName>
        <fullName evidence="3">Trafficking protein particle complex subunit</fullName>
    </recommendedName>
</protein>
<organism evidence="5 6">
    <name type="scientific">Malassezia globosa (strain ATCC MYA-4612 / CBS 7966)</name>
    <name type="common">Dandruff-associated fungus</name>
    <dbReference type="NCBI Taxonomy" id="425265"/>
    <lineage>
        <taxon>Eukaryota</taxon>
        <taxon>Fungi</taxon>
        <taxon>Dikarya</taxon>
        <taxon>Basidiomycota</taxon>
        <taxon>Ustilaginomycotina</taxon>
        <taxon>Malasseziomycetes</taxon>
        <taxon>Malasseziales</taxon>
        <taxon>Malasseziaceae</taxon>
        <taxon>Malassezia</taxon>
    </lineage>
</organism>
<feature type="region of interest" description="Disordered" evidence="4">
    <location>
        <begin position="51"/>
        <end position="76"/>
    </location>
</feature>
<keyword evidence="6" id="KW-1185">Reference proteome</keyword>
<dbReference type="InterPro" id="IPR007233">
    <property type="entry name" value="TRAPPC"/>
</dbReference>
<keyword evidence="3" id="KW-0333">Golgi apparatus</keyword>
<comment type="subcellular location">
    <subcellularLocation>
        <location evidence="3">Endoplasmic reticulum</location>
    </subcellularLocation>
    <subcellularLocation>
        <location evidence="3">Golgi apparatus</location>
        <location evidence="3">cis-Golgi network</location>
    </subcellularLocation>
</comment>
<sequence length="252" mass="27647">MALHAYSLWIFDRHCDVIYHQDWSHLHQRLNATASSASSLTSSLSSTLQLVGGGSSEADKSGPHTAPKRARGETMDGVTRSVNAANDDAAIDPRLLPFDEEAKLIYGLVYSLRNLARKLGGSQETFHNISTTTYSLTHMQTPSMYTFVLITDPPPRVSDKSAFFGTPGTTTIPGTNGMNLRGVLRELWRGPWVQFGAHHPLVGATERDAFGVQTPSSSSTSSHIQRKRGIDNDALRKSIERLLAQYKLLPTL</sequence>
<dbReference type="KEGG" id="mgl:MGL_1649"/>
<comment type="similarity">
    <text evidence="3">Belongs to the TRAPP small subunits family.</text>
</comment>
<evidence type="ECO:0000256" key="1">
    <source>
        <dbReference type="ARBA" id="ARBA00022448"/>
    </source>
</evidence>
<evidence type="ECO:0000256" key="4">
    <source>
        <dbReference type="SAM" id="MobiDB-lite"/>
    </source>
</evidence>
<name>A8PYF0_MALGO</name>
<dbReference type="GO" id="GO:0005783">
    <property type="term" value="C:endoplasmic reticulum"/>
    <property type="evidence" value="ECO:0007669"/>
    <property type="project" value="UniProtKB-SubCell"/>
</dbReference>